<dbReference type="GeneID" id="31361031"/>
<dbReference type="InterPro" id="IPR013766">
    <property type="entry name" value="Thioredoxin_domain"/>
</dbReference>
<organism evidence="9 10">
    <name type="scientific">Heterostelium pallidum (strain ATCC 26659 / Pp 5 / PN500)</name>
    <name type="common">Cellular slime mold</name>
    <name type="synonym">Polysphondylium pallidum</name>
    <dbReference type="NCBI Taxonomy" id="670386"/>
    <lineage>
        <taxon>Eukaryota</taxon>
        <taxon>Amoebozoa</taxon>
        <taxon>Evosea</taxon>
        <taxon>Eumycetozoa</taxon>
        <taxon>Dictyostelia</taxon>
        <taxon>Acytosteliales</taxon>
        <taxon>Acytosteliaceae</taxon>
        <taxon>Heterostelium</taxon>
    </lineage>
</organism>
<evidence type="ECO:0000256" key="6">
    <source>
        <dbReference type="SAM" id="Phobius"/>
    </source>
</evidence>
<comment type="subcellular location">
    <subcellularLocation>
        <location evidence="1">Endoplasmic reticulum membrane</location>
        <topology evidence="1">Single-pass membrane protein</topology>
    </subcellularLocation>
</comment>
<keyword evidence="10" id="KW-1185">Reference proteome</keyword>
<dbReference type="SUPFAM" id="SSF52833">
    <property type="entry name" value="Thioredoxin-like"/>
    <property type="match status" value="1"/>
</dbReference>
<dbReference type="Proteomes" id="UP000001396">
    <property type="component" value="Unassembled WGS sequence"/>
</dbReference>
<evidence type="ECO:0000256" key="4">
    <source>
        <dbReference type="ARBA" id="ARBA00023136"/>
    </source>
</evidence>
<dbReference type="PROSITE" id="PS00194">
    <property type="entry name" value="THIOREDOXIN_1"/>
    <property type="match status" value="1"/>
</dbReference>
<comment type="function">
    <text evidence="5">Probable disulfide isomerase, which participates in the folding of proteins containing disulfide bonds. May act as a dithiol oxidase. Acts as a regulator of endoplasmic reticulum-mitochondria contact sites via its ability to regulate redox signals.</text>
</comment>
<evidence type="ECO:0000259" key="8">
    <source>
        <dbReference type="PROSITE" id="PS51352"/>
    </source>
</evidence>
<name>D3BAH1_HETP5</name>
<sequence>MILRSSSAVSVIFVSVGLISAAESSPENDQVPDHVITLTDADSAEIKKGIWFIEFYAPWCGYCKRLAPVWSELGIYAHRNKLNVNIARINCDDNKGICGENDVRGYPTIKLFVNGTKKEYRSGRTKEAFIGYLDKMLGGYITKVDDKESFDKLVKSDPFKVSFIYVAESAEKTLSDPLYESFKDTAMELFDTNSPNFIELSDVKALDIVVKQPSVVLYKDERYVVFTKPLSNLPAWMKSQQFPTLSPITDASFGPLTEQFKYLVMFAHDNVPHQSEIDLMKKIAKVQISDDPSEFGYSYIVEMNYGSWLKKFAIERYPAVLVIRERGDIYYYDPELKQLDEIQVPKFLNDLKAGKVDMKYTDVARYYFLRTAELLSTYAYHVIGVFLILIILLIWQCTRPSDDAPISPNPQSSIKGEKEN</sequence>
<dbReference type="InterPro" id="IPR036249">
    <property type="entry name" value="Thioredoxin-like_sf"/>
</dbReference>
<evidence type="ECO:0000313" key="9">
    <source>
        <dbReference type="EMBL" id="EFA81558.1"/>
    </source>
</evidence>
<dbReference type="AlphaFoldDB" id="D3BAH1"/>
<dbReference type="CDD" id="cd02961">
    <property type="entry name" value="PDI_a_family"/>
    <property type="match status" value="1"/>
</dbReference>
<accession>D3BAH1</accession>
<dbReference type="Pfam" id="PF00085">
    <property type="entry name" value="Thioredoxin"/>
    <property type="match status" value="1"/>
</dbReference>
<evidence type="ECO:0000256" key="5">
    <source>
        <dbReference type="ARBA" id="ARBA00045246"/>
    </source>
</evidence>
<protein>
    <recommendedName>
        <fullName evidence="8">Thioredoxin domain-containing protein</fullName>
    </recommendedName>
</protein>
<dbReference type="FunCoup" id="D3BAH1">
    <property type="interactions" value="142"/>
</dbReference>
<dbReference type="GO" id="GO:0005789">
    <property type="term" value="C:endoplasmic reticulum membrane"/>
    <property type="evidence" value="ECO:0007669"/>
    <property type="project" value="UniProtKB-SubCell"/>
</dbReference>
<feature type="domain" description="Thioredoxin" evidence="8">
    <location>
        <begin position="25"/>
        <end position="138"/>
    </location>
</feature>
<dbReference type="EMBL" id="ADBJ01000025">
    <property type="protein sequence ID" value="EFA81558.1"/>
    <property type="molecule type" value="Genomic_DNA"/>
</dbReference>
<feature type="signal peptide" evidence="7">
    <location>
        <begin position="1"/>
        <end position="24"/>
    </location>
</feature>
<dbReference type="PROSITE" id="PS51352">
    <property type="entry name" value="THIOREDOXIN_2"/>
    <property type="match status" value="1"/>
</dbReference>
<evidence type="ECO:0000256" key="2">
    <source>
        <dbReference type="ARBA" id="ARBA00022692"/>
    </source>
</evidence>
<dbReference type="CDD" id="cd02981">
    <property type="entry name" value="PDI_b_family"/>
    <property type="match status" value="1"/>
</dbReference>
<dbReference type="InterPro" id="IPR017937">
    <property type="entry name" value="Thioredoxin_CS"/>
</dbReference>
<proteinExistence type="predicted"/>
<keyword evidence="3 6" id="KW-1133">Transmembrane helix</keyword>
<dbReference type="Gene3D" id="3.40.30.10">
    <property type="entry name" value="Glutaredoxin"/>
    <property type="match status" value="1"/>
</dbReference>
<evidence type="ECO:0000256" key="1">
    <source>
        <dbReference type="ARBA" id="ARBA00004389"/>
    </source>
</evidence>
<evidence type="ECO:0000313" key="10">
    <source>
        <dbReference type="Proteomes" id="UP000001396"/>
    </source>
</evidence>
<keyword evidence="7" id="KW-0732">Signal</keyword>
<evidence type="ECO:0000256" key="3">
    <source>
        <dbReference type="ARBA" id="ARBA00022989"/>
    </source>
</evidence>
<dbReference type="PRINTS" id="PR00421">
    <property type="entry name" value="THIOREDOXIN"/>
</dbReference>
<dbReference type="RefSeq" id="XP_020433675.1">
    <property type="nucleotide sequence ID" value="XM_020576426.1"/>
</dbReference>
<dbReference type="PANTHER" id="PTHR46426:SF1">
    <property type="entry name" value="PROTEIN DISULFIDE-ISOMERASE TMX3"/>
    <property type="match status" value="1"/>
</dbReference>
<gene>
    <name evidence="9" type="primary">pdi1</name>
    <name evidence="9" type="ORF">PPL_05547</name>
</gene>
<reference evidence="9 10" key="1">
    <citation type="journal article" date="2011" name="Genome Res.">
        <title>Phylogeny-wide analysis of social amoeba genomes highlights ancient origins for complex intercellular communication.</title>
        <authorList>
            <person name="Heidel A.J."/>
            <person name="Lawal H.M."/>
            <person name="Felder M."/>
            <person name="Schilde C."/>
            <person name="Helps N.R."/>
            <person name="Tunggal B."/>
            <person name="Rivero F."/>
            <person name="John U."/>
            <person name="Schleicher M."/>
            <person name="Eichinger L."/>
            <person name="Platzer M."/>
            <person name="Noegel A.A."/>
            <person name="Schaap P."/>
            <person name="Gloeckner G."/>
        </authorList>
    </citation>
    <scope>NUCLEOTIDE SEQUENCE [LARGE SCALE GENOMIC DNA]</scope>
    <source>
        <strain evidence="10">ATCC 26659 / Pp 5 / PN500</strain>
    </source>
</reference>
<keyword evidence="2 6" id="KW-0812">Transmembrane</keyword>
<feature type="transmembrane region" description="Helical" evidence="6">
    <location>
        <begin position="378"/>
        <end position="395"/>
    </location>
</feature>
<dbReference type="InterPro" id="IPR052250">
    <property type="entry name" value="PDI_TMX3"/>
</dbReference>
<comment type="caution">
    <text evidence="9">The sequence shown here is derived from an EMBL/GenBank/DDBJ whole genome shotgun (WGS) entry which is preliminary data.</text>
</comment>
<dbReference type="InParanoid" id="D3BAH1"/>
<dbReference type="STRING" id="670386.D3BAH1"/>
<keyword evidence="4 6" id="KW-0472">Membrane</keyword>
<evidence type="ECO:0000256" key="7">
    <source>
        <dbReference type="SAM" id="SignalP"/>
    </source>
</evidence>
<dbReference type="PANTHER" id="PTHR46426">
    <property type="entry name" value="PROTEIN DISULFIDE-ISOMERASE TMX3"/>
    <property type="match status" value="1"/>
</dbReference>
<dbReference type="OMA" id="GIEMRNM"/>
<feature type="chain" id="PRO_5003041024" description="Thioredoxin domain-containing protein" evidence="7">
    <location>
        <begin position="25"/>
        <end position="420"/>
    </location>
</feature>